<feature type="region of interest" description="Disordered" evidence="1">
    <location>
        <begin position="125"/>
        <end position="163"/>
    </location>
</feature>
<dbReference type="AlphaFoldDB" id="A0A5B9MIL6"/>
<reference evidence="2 3" key="1">
    <citation type="submission" date="2019-02" db="EMBL/GenBank/DDBJ databases">
        <title>Planctomycetal bacteria perform biofilm scaping via a novel small molecule.</title>
        <authorList>
            <person name="Jeske O."/>
            <person name="Boedeker C."/>
            <person name="Wiegand S."/>
            <person name="Breitling P."/>
            <person name="Kallscheuer N."/>
            <person name="Jogler M."/>
            <person name="Rohde M."/>
            <person name="Petersen J."/>
            <person name="Medema M.H."/>
            <person name="Surup F."/>
            <person name="Jogler C."/>
        </authorList>
    </citation>
    <scope>NUCLEOTIDE SEQUENCE [LARGE SCALE GENOMIC DNA]</scope>
    <source>
        <strain evidence="2 3">Mal15</strain>
    </source>
</reference>
<feature type="region of interest" description="Disordered" evidence="1">
    <location>
        <begin position="1"/>
        <end position="35"/>
    </location>
</feature>
<feature type="compositionally biased region" description="Pro residues" evidence="1">
    <location>
        <begin position="154"/>
        <end position="163"/>
    </location>
</feature>
<keyword evidence="3" id="KW-1185">Reference proteome</keyword>
<feature type="compositionally biased region" description="Low complexity" evidence="1">
    <location>
        <begin position="11"/>
        <end position="24"/>
    </location>
</feature>
<sequence>MSKSATGNYKNNNRQQTRNQAQLRAPSHQPFQRNSNAPVDAFPLNCASAQRFQYQYVSFVRNRPIEAAIHASGKRQRAAHAPLVPGLPPGNTRSPRLRLESQLACGGATSEARSKAEPWNEVTCQREASASGPSINSTTSNAPLAHATCRHPFPLAPPDRSPQ</sequence>
<dbReference type="Proteomes" id="UP000321353">
    <property type="component" value="Chromosome"/>
</dbReference>
<feature type="region of interest" description="Disordered" evidence="1">
    <location>
        <begin position="71"/>
        <end position="95"/>
    </location>
</feature>
<evidence type="ECO:0000256" key="1">
    <source>
        <dbReference type="SAM" id="MobiDB-lite"/>
    </source>
</evidence>
<gene>
    <name evidence="2" type="ORF">Mal15_48360</name>
</gene>
<name>A0A5B9MIL6_9BACT</name>
<protein>
    <submittedName>
        <fullName evidence="2">Uncharacterized protein</fullName>
    </submittedName>
</protein>
<dbReference type="KEGG" id="smam:Mal15_48360"/>
<feature type="compositionally biased region" description="Polar residues" evidence="1">
    <location>
        <begin position="1"/>
        <end position="10"/>
    </location>
</feature>
<proteinExistence type="predicted"/>
<accession>A0A5B9MIL6</accession>
<dbReference type="EMBL" id="CP036264">
    <property type="protein sequence ID" value="QEG00764.1"/>
    <property type="molecule type" value="Genomic_DNA"/>
</dbReference>
<feature type="compositionally biased region" description="Polar residues" evidence="1">
    <location>
        <begin position="125"/>
        <end position="142"/>
    </location>
</feature>
<evidence type="ECO:0000313" key="2">
    <source>
        <dbReference type="EMBL" id="QEG00764.1"/>
    </source>
</evidence>
<evidence type="ECO:0000313" key="3">
    <source>
        <dbReference type="Proteomes" id="UP000321353"/>
    </source>
</evidence>
<organism evidence="2 3">
    <name type="scientific">Stieleria maiorica</name>
    <dbReference type="NCBI Taxonomy" id="2795974"/>
    <lineage>
        <taxon>Bacteria</taxon>
        <taxon>Pseudomonadati</taxon>
        <taxon>Planctomycetota</taxon>
        <taxon>Planctomycetia</taxon>
        <taxon>Pirellulales</taxon>
        <taxon>Pirellulaceae</taxon>
        <taxon>Stieleria</taxon>
    </lineage>
</organism>